<dbReference type="SMART" id="SM00233">
    <property type="entry name" value="PH"/>
    <property type="match status" value="1"/>
</dbReference>
<evidence type="ECO:0000256" key="3">
    <source>
        <dbReference type="SAM" id="MobiDB-lite"/>
    </source>
</evidence>
<dbReference type="Pfam" id="PF00169">
    <property type="entry name" value="PH"/>
    <property type="match status" value="1"/>
</dbReference>
<feature type="domain" description="PH" evidence="4">
    <location>
        <begin position="4"/>
        <end position="112"/>
    </location>
</feature>
<evidence type="ECO:0000313" key="5">
    <source>
        <dbReference type="EMBL" id="TSP46831.1"/>
    </source>
</evidence>
<dbReference type="OrthoDB" id="8931680at2759"/>
<organism evidence="5 6">
    <name type="scientific">Bagarius yarrelli</name>
    <name type="common">Goonch</name>
    <name type="synonym">Bagrus yarrelli</name>
    <dbReference type="NCBI Taxonomy" id="175774"/>
    <lineage>
        <taxon>Eukaryota</taxon>
        <taxon>Metazoa</taxon>
        <taxon>Chordata</taxon>
        <taxon>Craniata</taxon>
        <taxon>Vertebrata</taxon>
        <taxon>Euteleostomi</taxon>
        <taxon>Actinopterygii</taxon>
        <taxon>Neopterygii</taxon>
        <taxon>Teleostei</taxon>
        <taxon>Ostariophysi</taxon>
        <taxon>Siluriformes</taxon>
        <taxon>Sisoridae</taxon>
        <taxon>Sisorinae</taxon>
        <taxon>Bagarius</taxon>
    </lineage>
</organism>
<dbReference type="Gene3D" id="2.30.29.30">
    <property type="entry name" value="Pleckstrin-homology domain (PH domain)/Phosphotyrosine-binding domain (PTB)"/>
    <property type="match status" value="1"/>
</dbReference>
<dbReference type="PANTHER" id="PTHR14309">
    <property type="entry name" value="EXPRESSED PROTEIN"/>
    <property type="match status" value="1"/>
</dbReference>
<dbReference type="Proteomes" id="UP000319801">
    <property type="component" value="Unassembled WGS sequence"/>
</dbReference>
<dbReference type="CDD" id="cd00821">
    <property type="entry name" value="PH"/>
    <property type="match status" value="1"/>
</dbReference>
<dbReference type="GO" id="GO:0016020">
    <property type="term" value="C:membrane"/>
    <property type="evidence" value="ECO:0007669"/>
    <property type="project" value="UniProtKB-SubCell"/>
</dbReference>
<dbReference type="GO" id="GO:0045595">
    <property type="term" value="P:regulation of cell differentiation"/>
    <property type="evidence" value="ECO:0007669"/>
    <property type="project" value="TreeGrafter"/>
</dbReference>
<feature type="compositionally biased region" description="Polar residues" evidence="3">
    <location>
        <begin position="143"/>
        <end position="171"/>
    </location>
</feature>
<reference evidence="5 6" key="1">
    <citation type="journal article" date="2019" name="Genome Biol. Evol.">
        <title>Whole-Genome Sequencing of the Giant Devil Catfish, Bagarius yarrelli.</title>
        <authorList>
            <person name="Jiang W."/>
            <person name="Lv Y."/>
            <person name="Cheng L."/>
            <person name="Yang K."/>
            <person name="Chao B."/>
            <person name="Wang X."/>
            <person name="Li Y."/>
            <person name="Pan X."/>
            <person name="You X."/>
            <person name="Zhang Y."/>
            <person name="Yang J."/>
            <person name="Li J."/>
            <person name="Zhang X."/>
            <person name="Liu S."/>
            <person name="Sun C."/>
            <person name="Yang J."/>
            <person name="Shi Q."/>
        </authorList>
    </citation>
    <scope>NUCLEOTIDE SEQUENCE [LARGE SCALE GENOMIC DNA]</scope>
    <source>
        <strain evidence="5">JWS20170419001</strain>
        <tissue evidence="5">Muscle</tissue>
    </source>
</reference>
<dbReference type="PANTHER" id="PTHR14309:SF10">
    <property type="entry name" value="PH DOMAIN-CONTAINING PROTEIN"/>
    <property type="match status" value="1"/>
</dbReference>
<comment type="caution">
    <text evidence="5">The sequence shown here is derived from an EMBL/GenBank/DDBJ whole genome shotgun (WGS) entry which is preliminary data.</text>
</comment>
<proteinExistence type="predicted"/>
<dbReference type="AlphaFoldDB" id="A0A556UY67"/>
<dbReference type="InterPro" id="IPR011993">
    <property type="entry name" value="PH-like_dom_sf"/>
</dbReference>
<dbReference type="EMBL" id="VCAZ01000076">
    <property type="protein sequence ID" value="TSP46831.1"/>
    <property type="molecule type" value="Genomic_DNA"/>
</dbReference>
<dbReference type="SUPFAM" id="SSF50729">
    <property type="entry name" value="PH domain-like"/>
    <property type="match status" value="1"/>
</dbReference>
<dbReference type="InterPro" id="IPR039680">
    <property type="entry name" value="PLEKHB1/2"/>
</dbReference>
<dbReference type="InterPro" id="IPR001849">
    <property type="entry name" value="PH_domain"/>
</dbReference>
<evidence type="ECO:0000259" key="4">
    <source>
        <dbReference type="PROSITE" id="PS50003"/>
    </source>
</evidence>
<comment type="subcellular location">
    <subcellularLocation>
        <location evidence="1">Membrane</location>
    </subcellularLocation>
</comment>
<feature type="region of interest" description="Disordered" evidence="3">
    <location>
        <begin position="128"/>
        <end position="190"/>
    </location>
</feature>
<keyword evidence="6" id="KW-1185">Reference proteome</keyword>
<evidence type="ECO:0000256" key="2">
    <source>
        <dbReference type="ARBA" id="ARBA00023136"/>
    </source>
</evidence>
<evidence type="ECO:0000313" key="6">
    <source>
        <dbReference type="Proteomes" id="UP000319801"/>
    </source>
</evidence>
<name>A0A556UY67_BAGYA</name>
<sequence length="287" mass="31264">MSTSGVRQGFLKKYGGFMFKQWKEKYVVLTVEGKLMVCKDADSSPEQVVVLQSNCQSVVEGKEILDLPRLPPGGRRDCCFALILSQDKFLLLLSDNPDDCSQWLKLIKKVKEGASSLALKRQQSITPCITDRAPLPDTPTGKEPQSPNFSDNPINSPHTRSRESSFTSRGSIRQHQHHSPKSLPPHRFNDCLRHGNSSDARAVRAVCLLMGGAAASSALGYLSSCTGSLSATAPAPEITHAMGFSDLTGGTSYHHTCSEVVDSPHFNSFDFEGDSDFDAFDCGGFTF</sequence>
<gene>
    <name evidence="5" type="ORF">Baya_10845</name>
</gene>
<dbReference type="PROSITE" id="PS50003">
    <property type="entry name" value="PH_DOMAIN"/>
    <property type="match status" value="1"/>
</dbReference>
<keyword evidence="2" id="KW-0472">Membrane</keyword>
<protein>
    <recommendedName>
        <fullName evidence="4">PH domain-containing protein</fullName>
    </recommendedName>
</protein>
<evidence type="ECO:0000256" key="1">
    <source>
        <dbReference type="ARBA" id="ARBA00004370"/>
    </source>
</evidence>
<accession>A0A556UY67</accession>